<dbReference type="EMBL" id="CAXAQS010000022">
    <property type="protein sequence ID" value="CAK9249667.1"/>
    <property type="molecule type" value="Genomic_DNA"/>
</dbReference>
<organism evidence="2 3">
    <name type="scientific">Sphagnum jensenii</name>
    <dbReference type="NCBI Taxonomy" id="128206"/>
    <lineage>
        <taxon>Eukaryota</taxon>
        <taxon>Viridiplantae</taxon>
        <taxon>Streptophyta</taxon>
        <taxon>Embryophyta</taxon>
        <taxon>Bryophyta</taxon>
        <taxon>Sphagnophytina</taxon>
        <taxon>Sphagnopsida</taxon>
        <taxon>Sphagnales</taxon>
        <taxon>Sphagnaceae</taxon>
        <taxon>Sphagnum</taxon>
    </lineage>
</organism>
<reference evidence="2" key="1">
    <citation type="submission" date="2024-02" db="EMBL/GenBank/DDBJ databases">
        <authorList>
            <consortium name="ELIXIR-Norway"/>
            <consortium name="Elixir Norway"/>
        </authorList>
    </citation>
    <scope>NUCLEOTIDE SEQUENCE</scope>
</reference>
<protein>
    <submittedName>
        <fullName evidence="2">Uncharacterized protein</fullName>
    </submittedName>
</protein>
<dbReference type="Proteomes" id="UP001497444">
    <property type="component" value="Unassembled WGS sequence"/>
</dbReference>
<gene>
    <name evidence="2" type="ORF">CSSPJE1EN1_LOCUS25045</name>
</gene>
<evidence type="ECO:0000313" key="2">
    <source>
        <dbReference type="EMBL" id="CAK9249667.1"/>
    </source>
</evidence>
<feature type="region of interest" description="Disordered" evidence="1">
    <location>
        <begin position="23"/>
        <end position="52"/>
    </location>
</feature>
<feature type="compositionally biased region" description="Low complexity" evidence="1">
    <location>
        <begin position="23"/>
        <end position="47"/>
    </location>
</feature>
<name>A0ABP0V5G8_9BRYO</name>
<accession>A0ABP0V5G8</accession>
<proteinExistence type="predicted"/>
<comment type="caution">
    <text evidence="2">The sequence shown here is derived from an EMBL/GenBank/DDBJ whole genome shotgun (WGS) entry which is preliminary data.</text>
</comment>
<keyword evidence="3" id="KW-1185">Reference proteome</keyword>
<evidence type="ECO:0000256" key="1">
    <source>
        <dbReference type="SAM" id="MobiDB-lite"/>
    </source>
</evidence>
<sequence>MHGSVGTASGSTNSDQYGCQNTTTSGGNGSTTNTNTCTDVNTTTNSTYQVSPGFKQNGMGQYKKLSVSARFPMGQSAYVEVEGVHEDQTMKGVYTNLVDPDSALTTVNGNSNQVWLKPDSPSNKRELLIGPGLMTWA</sequence>
<evidence type="ECO:0000313" key="3">
    <source>
        <dbReference type="Proteomes" id="UP001497444"/>
    </source>
</evidence>